<dbReference type="AlphaFoldDB" id="A0A8R1EEY5"/>
<dbReference type="Proteomes" id="UP000005237">
    <property type="component" value="Unassembled WGS sequence"/>
</dbReference>
<organism evidence="1 2">
    <name type="scientific">Caenorhabditis japonica</name>
    <dbReference type="NCBI Taxonomy" id="281687"/>
    <lineage>
        <taxon>Eukaryota</taxon>
        <taxon>Metazoa</taxon>
        <taxon>Ecdysozoa</taxon>
        <taxon>Nematoda</taxon>
        <taxon>Chromadorea</taxon>
        <taxon>Rhabditida</taxon>
        <taxon>Rhabditina</taxon>
        <taxon>Rhabditomorpha</taxon>
        <taxon>Rhabditoidea</taxon>
        <taxon>Rhabditidae</taxon>
        <taxon>Peloderinae</taxon>
        <taxon>Caenorhabditis</taxon>
    </lineage>
</organism>
<evidence type="ECO:0000313" key="2">
    <source>
        <dbReference type="Proteomes" id="UP000005237"/>
    </source>
</evidence>
<name>A0A8R1EEY5_CAEJA</name>
<sequence>MSSREIINKLNEMEQEVYVTNKMRKLFLEQHEPVIAEAFEKIQNSFDDECTSLLDQCFHSSERDTRSVLDTNYHLFIHTDGCPAIQEDMEVMELAAAAKAKVCTK</sequence>
<reference evidence="2" key="1">
    <citation type="submission" date="2010-08" db="EMBL/GenBank/DDBJ databases">
        <authorList>
            <consortium name="Caenorhabditis japonica Sequencing Consortium"/>
            <person name="Wilson R.K."/>
        </authorList>
    </citation>
    <scope>NUCLEOTIDE SEQUENCE [LARGE SCALE GENOMIC DNA]</scope>
    <source>
        <strain evidence="2">DF5081</strain>
    </source>
</reference>
<accession>A0A8R1EEY5</accession>
<dbReference type="EnsemblMetazoa" id="CJA33663.1">
    <property type="protein sequence ID" value="CJA33663.1"/>
    <property type="gene ID" value="WBGene00209510"/>
</dbReference>
<proteinExistence type="predicted"/>
<evidence type="ECO:0000313" key="1">
    <source>
        <dbReference type="EnsemblMetazoa" id="CJA33663.1"/>
    </source>
</evidence>
<keyword evidence="2" id="KW-1185">Reference proteome</keyword>
<reference evidence="1" key="2">
    <citation type="submission" date="2022-06" db="UniProtKB">
        <authorList>
            <consortium name="EnsemblMetazoa"/>
        </authorList>
    </citation>
    <scope>IDENTIFICATION</scope>
    <source>
        <strain evidence="1">DF5081</strain>
    </source>
</reference>
<protein>
    <submittedName>
        <fullName evidence="1">Uncharacterized protein</fullName>
    </submittedName>
</protein>